<dbReference type="OrthoDB" id="2429551at2759"/>
<dbReference type="EMBL" id="MTYJ01000201">
    <property type="protein sequence ID" value="OWA50726.1"/>
    <property type="molecule type" value="Genomic_DNA"/>
</dbReference>
<evidence type="ECO:0000313" key="6">
    <source>
        <dbReference type="EMBL" id="OWA50726.1"/>
    </source>
</evidence>
<dbReference type="Proteomes" id="UP000192578">
    <property type="component" value="Unassembled WGS sequence"/>
</dbReference>
<keyword evidence="5" id="KW-0732">Signal</keyword>
<accession>A0A9X6NHG2</accession>
<gene>
    <name evidence="6" type="ORF">BV898_15233</name>
</gene>
<feature type="chain" id="PRO_5040836663" description="Cystatin domain-containing protein" evidence="5">
    <location>
        <begin position="19"/>
        <end position="124"/>
    </location>
</feature>
<dbReference type="SUPFAM" id="SSF54403">
    <property type="entry name" value="Cystatin/monellin"/>
    <property type="match status" value="1"/>
</dbReference>
<dbReference type="InterPro" id="IPR046350">
    <property type="entry name" value="Cystatin_sf"/>
</dbReference>
<evidence type="ECO:0000256" key="2">
    <source>
        <dbReference type="ARBA" id="ARBA00022690"/>
    </source>
</evidence>
<dbReference type="PANTHER" id="PTHR11414:SF21">
    <property type="entry name" value="CYSTATIN 14A, TANDEM DUPLICATE 1-RELATED"/>
    <property type="match status" value="1"/>
</dbReference>
<evidence type="ECO:0000256" key="1">
    <source>
        <dbReference type="ARBA" id="ARBA00009403"/>
    </source>
</evidence>
<keyword evidence="3" id="KW-0789">Thiol protease inhibitor</keyword>
<feature type="compositionally biased region" description="Basic and acidic residues" evidence="4">
    <location>
        <begin position="41"/>
        <end position="51"/>
    </location>
</feature>
<proteinExistence type="inferred from homology"/>
<organism evidence="6 7">
    <name type="scientific">Hypsibius exemplaris</name>
    <name type="common">Freshwater tardigrade</name>
    <dbReference type="NCBI Taxonomy" id="2072580"/>
    <lineage>
        <taxon>Eukaryota</taxon>
        <taxon>Metazoa</taxon>
        <taxon>Ecdysozoa</taxon>
        <taxon>Tardigrada</taxon>
        <taxon>Eutardigrada</taxon>
        <taxon>Parachela</taxon>
        <taxon>Hypsibioidea</taxon>
        <taxon>Hypsibiidae</taxon>
        <taxon>Hypsibius</taxon>
    </lineage>
</organism>
<feature type="region of interest" description="Disordered" evidence="4">
    <location>
        <begin position="22"/>
        <end position="51"/>
    </location>
</feature>
<evidence type="ECO:0000313" key="7">
    <source>
        <dbReference type="Proteomes" id="UP000192578"/>
    </source>
</evidence>
<evidence type="ECO:0008006" key="8">
    <source>
        <dbReference type="Google" id="ProtNLM"/>
    </source>
</evidence>
<reference evidence="7" key="1">
    <citation type="submission" date="2017-01" db="EMBL/GenBank/DDBJ databases">
        <title>Comparative genomics of anhydrobiosis in the tardigrade Hypsibius dujardini.</title>
        <authorList>
            <person name="Yoshida Y."/>
            <person name="Koutsovoulos G."/>
            <person name="Laetsch D."/>
            <person name="Stevens L."/>
            <person name="Kumar S."/>
            <person name="Horikawa D."/>
            <person name="Ishino K."/>
            <person name="Komine S."/>
            <person name="Tomita M."/>
            <person name="Blaxter M."/>
            <person name="Arakawa K."/>
        </authorList>
    </citation>
    <scope>NUCLEOTIDE SEQUENCE [LARGE SCALE GENOMIC DNA]</scope>
    <source>
        <strain evidence="7">Z151</strain>
    </source>
</reference>
<dbReference type="GO" id="GO:0005829">
    <property type="term" value="C:cytosol"/>
    <property type="evidence" value="ECO:0007669"/>
    <property type="project" value="TreeGrafter"/>
</dbReference>
<dbReference type="PRINTS" id="PR00295">
    <property type="entry name" value="STEFINA"/>
</dbReference>
<name>A0A9X6NHG2_HYPEX</name>
<sequence length="124" mass="13495">MAILFALIFSAVLATVTAESEPHLNPVSSARPQKFLAGGRGPERPADAEIQTKIEPFRSQVEEKVGGPLQEYTAISYQPQAVSGTNYYVKVRVAPNKFVEVQFGEPLHKKGEKVTGRFHGATAL</sequence>
<dbReference type="Gene3D" id="3.10.450.10">
    <property type="match status" value="1"/>
</dbReference>
<protein>
    <recommendedName>
        <fullName evidence="8">Cystatin domain-containing protein</fullName>
    </recommendedName>
</protein>
<keyword evidence="2" id="KW-0646">Protease inhibitor</keyword>
<evidence type="ECO:0000256" key="4">
    <source>
        <dbReference type="SAM" id="MobiDB-lite"/>
    </source>
</evidence>
<evidence type="ECO:0000256" key="3">
    <source>
        <dbReference type="ARBA" id="ARBA00022704"/>
    </source>
</evidence>
<dbReference type="AlphaFoldDB" id="A0A9X6NHG2"/>
<dbReference type="PANTHER" id="PTHR11414">
    <property type="entry name" value="CYSTATIN FAMILY MEMBER"/>
    <property type="match status" value="1"/>
</dbReference>
<dbReference type="InterPro" id="IPR001713">
    <property type="entry name" value="Prot_inh_stefin"/>
</dbReference>
<comment type="similarity">
    <text evidence="1">Belongs to the cystatin family.</text>
</comment>
<feature type="signal peptide" evidence="5">
    <location>
        <begin position="1"/>
        <end position="18"/>
    </location>
</feature>
<comment type="caution">
    <text evidence="6">The sequence shown here is derived from an EMBL/GenBank/DDBJ whole genome shotgun (WGS) entry which is preliminary data.</text>
</comment>
<dbReference type="GO" id="GO:0004869">
    <property type="term" value="F:cysteine-type endopeptidase inhibitor activity"/>
    <property type="evidence" value="ECO:0007669"/>
    <property type="project" value="UniProtKB-KW"/>
</dbReference>
<evidence type="ECO:0000256" key="5">
    <source>
        <dbReference type="SAM" id="SignalP"/>
    </source>
</evidence>
<keyword evidence="7" id="KW-1185">Reference proteome</keyword>